<keyword evidence="6 13" id="KW-0808">Transferase</keyword>
<dbReference type="EC" id="2.7.7.19" evidence="13"/>
<dbReference type="InterPro" id="IPR007010">
    <property type="entry name" value="PolA_pol_RNA-bd_dom"/>
</dbReference>
<dbReference type="RefSeq" id="XP_005097913.1">
    <property type="nucleotide sequence ID" value="XM_005097856.3"/>
</dbReference>
<evidence type="ECO:0000256" key="3">
    <source>
        <dbReference type="ARBA" id="ARBA00004123"/>
    </source>
</evidence>
<feature type="compositionally biased region" description="Polar residues" evidence="14">
    <location>
        <begin position="702"/>
        <end position="714"/>
    </location>
</feature>
<evidence type="ECO:0000256" key="10">
    <source>
        <dbReference type="ARBA" id="ARBA00022842"/>
    </source>
</evidence>
<comment type="cofactor">
    <cofactor evidence="2">
        <name>Mg(2+)</name>
        <dbReference type="ChEBI" id="CHEBI:18420"/>
    </cofactor>
</comment>
<evidence type="ECO:0000256" key="14">
    <source>
        <dbReference type="SAM" id="MobiDB-lite"/>
    </source>
</evidence>
<dbReference type="Gene3D" id="1.10.1410.10">
    <property type="match status" value="1"/>
</dbReference>
<dbReference type="Proteomes" id="UP000694888">
    <property type="component" value="Unplaced"/>
</dbReference>
<feature type="domain" description="Poly(A) polymerase central" evidence="16">
    <location>
        <begin position="213"/>
        <end position="358"/>
    </location>
</feature>
<comment type="function">
    <text evidence="13">Polymerase that creates the 3'-poly(A) tail of mRNA's.</text>
</comment>
<evidence type="ECO:0000256" key="2">
    <source>
        <dbReference type="ARBA" id="ARBA00001946"/>
    </source>
</evidence>
<feature type="compositionally biased region" description="Polar residues" evidence="14">
    <location>
        <begin position="553"/>
        <end position="587"/>
    </location>
</feature>
<evidence type="ECO:0000256" key="6">
    <source>
        <dbReference type="ARBA" id="ARBA00022679"/>
    </source>
</evidence>
<dbReference type="CDD" id="cd05402">
    <property type="entry name" value="NT_PAP_TUTase"/>
    <property type="match status" value="1"/>
</dbReference>
<dbReference type="Pfam" id="PF04926">
    <property type="entry name" value="PAP_RNA-bind"/>
    <property type="match status" value="2"/>
</dbReference>
<feature type="compositionally biased region" description="Basic and acidic residues" evidence="14">
    <location>
        <begin position="593"/>
        <end position="605"/>
    </location>
</feature>
<comment type="similarity">
    <text evidence="4 13">Belongs to the poly(A) polymerase family.</text>
</comment>
<comment type="subcellular location">
    <subcellularLocation>
        <location evidence="3 13">Nucleus</location>
    </subcellularLocation>
</comment>
<protein>
    <recommendedName>
        <fullName evidence="13">Poly(A) polymerase</fullName>
        <ecNumber evidence="13">2.7.7.19</ecNumber>
    </recommendedName>
</protein>
<evidence type="ECO:0000313" key="19">
    <source>
        <dbReference type="RefSeq" id="XP_005097913.1"/>
    </source>
</evidence>
<reference evidence="19" key="1">
    <citation type="submission" date="2025-08" db="UniProtKB">
        <authorList>
            <consortium name="RefSeq"/>
        </authorList>
    </citation>
    <scope>IDENTIFICATION</scope>
</reference>
<accession>A0ABM0JNM4</accession>
<keyword evidence="7" id="KW-0479">Metal-binding</keyword>
<dbReference type="PIRSF" id="PIRSF018425">
    <property type="entry name" value="PolyA_polymerase"/>
    <property type="match status" value="1"/>
</dbReference>
<sequence length="731" mass="81879">MALDYGGSKSSYPGVTGPLSLTEPKPYDLELTEKLVDALRPHDVFESEAELNHRLEVLSKINNIVRSWIKDVSRQKNNIRDTHIDTYGGKVFTFGSYRMGVHTKGADIDTLCVAPRHVERSDFFKSFFELLKQQPEVRDLRAVEEAFVPVIKVEFDGIELDMLFARLALPTIQEDINLGDETLLKNLDEKSVRSLNGIRVTDEILHLVPNQENFRMTLRAIKLWAKKKGIYSNALGYLGGVSWAMLVARVCQLYPKAAPATIVHRFFLVFSKWDWPSPVLLKQLDTENRLGFPVWDSRINAADRFHLMPIITPAYPQQNSTYNVTQSTRTIIMDEFHEGLNVVTHIYEGREEWSRLFEPSDFFHKYRHYIVVKASAEEEPHYLEWKGYVESKIRLLVGNLERNPSMKLAHIMPYSYGPISESEGQYMCKWFIGLSFGLVTQSSQPGANVDLTYDIQSFSDIVHKQAMHINLYKEGMKVEIQYVKKKHLQQFVTPQILNQGRLRKRDSGKHSGGNARRSSMDKGASVSMPGVKSDLDTELGKAIVSAEEDETSQESAGYESQTNHSTNGPLDSESMQWNASEGSSGVGTASVHGSKEDLELEDKSDNAGGSPSSQDSAQDAASKRPGSPFHNDTPPKKSKELENQVPGSPMQVDEKNSSSSSSSSLSTSSSQSHISSHQQQPSLSTEAAKSIANKQLDRHPSNELSDLTSPQPINATGFLQPLKNSIKLKLK</sequence>
<dbReference type="InterPro" id="IPR007012">
    <property type="entry name" value="PolA_pol_cen_dom"/>
</dbReference>
<evidence type="ECO:0000256" key="11">
    <source>
        <dbReference type="ARBA" id="ARBA00023242"/>
    </source>
</evidence>
<gene>
    <name evidence="19" type="primary">LOC101860412</name>
</gene>
<evidence type="ECO:0000256" key="12">
    <source>
        <dbReference type="ARBA" id="ARBA00048830"/>
    </source>
</evidence>
<evidence type="ECO:0000256" key="9">
    <source>
        <dbReference type="ARBA" id="ARBA00022840"/>
    </source>
</evidence>
<dbReference type="InterPro" id="IPR011068">
    <property type="entry name" value="NuclTrfase_I-like_C"/>
</dbReference>
<dbReference type="Gene3D" id="3.30.460.10">
    <property type="entry name" value="Beta Polymerase, domain 2"/>
    <property type="match status" value="1"/>
</dbReference>
<organism evidence="18 19">
    <name type="scientific">Aplysia californica</name>
    <name type="common">California sea hare</name>
    <dbReference type="NCBI Taxonomy" id="6500"/>
    <lineage>
        <taxon>Eukaryota</taxon>
        <taxon>Metazoa</taxon>
        <taxon>Spiralia</taxon>
        <taxon>Lophotrochozoa</taxon>
        <taxon>Mollusca</taxon>
        <taxon>Gastropoda</taxon>
        <taxon>Heterobranchia</taxon>
        <taxon>Euthyneura</taxon>
        <taxon>Tectipleura</taxon>
        <taxon>Aplysiida</taxon>
        <taxon>Aplysioidea</taxon>
        <taxon>Aplysiidae</taxon>
        <taxon>Aplysia</taxon>
    </lineage>
</organism>
<keyword evidence="18" id="KW-1185">Reference proteome</keyword>
<keyword evidence="8 13" id="KW-0547">Nucleotide-binding</keyword>
<dbReference type="Gene3D" id="3.30.70.590">
    <property type="entry name" value="Poly(A) polymerase predicted RNA binding domain"/>
    <property type="match status" value="1"/>
</dbReference>
<feature type="region of interest" description="Disordered" evidence="14">
    <location>
        <begin position="495"/>
        <end position="731"/>
    </location>
</feature>
<keyword evidence="10" id="KW-0460">Magnesium</keyword>
<dbReference type="PANTHER" id="PTHR10682">
    <property type="entry name" value="POLY A POLYMERASE"/>
    <property type="match status" value="1"/>
</dbReference>
<keyword evidence="9 13" id="KW-0067">ATP-binding</keyword>
<evidence type="ECO:0000256" key="8">
    <source>
        <dbReference type="ARBA" id="ARBA00022741"/>
    </source>
</evidence>
<dbReference type="Pfam" id="PF04928">
    <property type="entry name" value="PAP_central"/>
    <property type="match status" value="1"/>
</dbReference>
<dbReference type="PANTHER" id="PTHR10682:SF10">
    <property type="entry name" value="POLYNUCLEOTIDE ADENYLYLTRANSFERASE"/>
    <property type="match status" value="1"/>
</dbReference>
<comment type="catalytic activity">
    <reaction evidence="12 13">
        <text>RNA(n) + ATP = RNA(n)-3'-adenine ribonucleotide + diphosphate</text>
        <dbReference type="Rhea" id="RHEA:11332"/>
        <dbReference type="Rhea" id="RHEA-COMP:14527"/>
        <dbReference type="Rhea" id="RHEA-COMP:17347"/>
        <dbReference type="ChEBI" id="CHEBI:30616"/>
        <dbReference type="ChEBI" id="CHEBI:33019"/>
        <dbReference type="ChEBI" id="CHEBI:140395"/>
        <dbReference type="ChEBI" id="CHEBI:173115"/>
        <dbReference type="EC" id="2.7.7.19"/>
    </reaction>
</comment>
<comment type="cofactor">
    <cofactor evidence="1">
        <name>Mn(2+)</name>
        <dbReference type="ChEBI" id="CHEBI:29035"/>
    </cofactor>
</comment>
<keyword evidence="5 13" id="KW-0507">mRNA processing</keyword>
<dbReference type="GeneID" id="101860412"/>
<dbReference type="SUPFAM" id="SSF55003">
    <property type="entry name" value="PAP/Archaeal CCA-adding enzyme, C-terminal domain"/>
    <property type="match status" value="1"/>
</dbReference>
<name>A0ABM0JNM4_APLCA</name>
<dbReference type="SUPFAM" id="SSF81301">
    <property type="entry name" value="Nucleotidyltransferase"/>
    <property type="match status" value="1"/>
</dbReference>
<evidence type="ECO:0000259" key="15">
    <source>
        <dbReference type="Pfam" id="PF04926"/>
    </source>
</evidence>
<feature type="compositionally biased region" description="Low complexity" evidence="14">
    <location>
        <begin position="607"/>
        <end position="620"/>
    </location>
</feature>
<evidence type="ECO:0000259" key="17">
    <source>
        <dbReference type="Pfam" id="PF20750"/>
    </source>
</evidence>
<proteinExistence type="inferred from homology"/>
<evidence type="ECO:0000313" key="18">
    <source>
        <dbReference type="Proteomes" id="UP000694888"/>
    </source>
</evidence>
<feature type="compositionally biased region" description="Basic and acidic residues" evidence="14">
    <location>
        <begin position="633"/>
        <end position="642"/>
    </location>
</feature>
<evidence type="ECO:0000256" key="7">
    <source>
        <dbReference type="ARBA" id="ARBA00022723"/>
    </source>
</evidence>
<feature type="domain" description="Poly(A) polymerase RNA-binding" evidence="15">
    <location>
        <begin position="361"/>
        <end position="416"/>
    </location>
</feature>
<feature type="compositionally biased region" description="Low complexity" evidence="14">
    <location>
        <begin position="657"/>
        <end position="684"/>
    </location>
</feature>
<dbReference type="InterPro" id="IPR014492">
    <property type="entry name" value="PolyA_polymerase"/>
</dbReference>
<evidence type="ECO:0000256" key="1">
    <source>
        <dbReference type="ARBA" id="ARBA00001936"/>
    </source>
</evidence>
<dbReference type="SUPFAM" id="SSF81631">
    <property type="entry name" value="PAP/OAS1 substrate-binding domain"/>
    <property type="match status" value="1"/>
</dbReference>
<dbReference type="InterPro" id="IPR043519">
    <property type="entry name" value="NT_sf"/>
</dbReference>
<evidence type="ECO:0000256" key="13">
    <source>
        <dbReference type="PIRNR" id="PIRNR018425"/>
    </source>
</evidence>
<feature type="domain" description="Poly(A) polymerase RNA-binding" evidence="15">
    <location>
        <begin position="421"/>
        <end position="495"/>
    </location>
</feature>
<evidence type="ECO:0000256" key="5">
    <source>
        <dbReference type="ARBA" id="ARBA00022664"/>
    </source>
</evidence>
<evidence type="ECO:0000256" key="4">
    <source>
        <dbReference type="ARBA" id="ARBA00010912"/>
    </source>
</evidence>
<dbReference type="Pfam" id="PF20750">
    <property type="entry name" value="PAP_NTPase"/>
    <property type="match status" value="1"/>
</dbReference>
<feature type="domain" description="Poly(A) polymerase nucleotidyltransferase" evidence="17">
    <location>
        <begin position="14"/>
        <end position="208"/>
    </location>
</feature>
<evidence type="ECO:0000259" key="16">
    <source>
        <dbReference type="Pfam" id="PF04928"/>
    </source>
</evidence>
<dbReference type="InterPro" id="IPR048840">
    <property type="entry name" value="PolA_pol_NTPase"/>
</dbReference>
<keyword evidence="11 13" id="KW-0539">Nucleus</keyword>